<dbReference type="InterPro" id="IPR020904">
    <property type="entry name" value="Sc_DH/Rdtase_CS"/>
</dbReference>
<dbReference type="FunFam" id="3.40.50.720:FF:000047">
    <property type="entry name" value="NADP-dependent L-serine/L-allo-threonine dehydrogenase"/>
    <property type="match status" value="1"/>
</dbReference>
<evidence type="ECO:0000313" key="4">
    <source>
        <dbReference type="EMBL" id="KAB7508038.1"/>
    </source>
</evidence>
<dbReference type="GO" id="GO:0016616">
    <property type="term" value="F:oxidoreductase activity, acting on the CH-OH group of donors, NAD or NADP as acceptor"/>
    <property type="evidence" value="ECO:0007669"/>
    <property type="project" value="UniProtKB-ARBA"/>
</dbReference>
<accession>A0A5N5TPE2</accession>
<dbReference type="OrthoDB" id="6136459at2759"/>
<proteinExistence type="inferred from homology"/>
<evidence type="ECO:0000256" key="1">
    <source>
        <dbReference type="ARBA" id="ARBA00006484"/>
    </source>
</evidence>
<protein>
    <submittedName>
        <fullName evidence="4">Dehydrogenase/reductase SDR family member 11</fullName>
    </submittedName>
</protein>
<dbReference type="Gene3D" id="3.40.50.720">
    <property type="entry name" value="NAD(P)-binding Rossmann-like Domain"/>
    <property type="match status" value="1"/>
</dbReference>
<dbReference type="PRINTS" id="PR00080">
    <property type="entry name" value="SDRFAMILY"/>
</dbReference>
<reference evidence="4 5" key="1">
    <citation type="journal article" date="2019" name="PLoS Biol.">
        <title>Sex chromosomes control vertical transmission of feminizing Wolbachia symbionts in an isopod.</title>
        <authorList>
            <person name="Becking T."/>
            <person name="Chebbi M.A."/>
            <person name="Giraud I."/>
            <person name="Moumen B."/>
            <person name="Laverre T."/>
            <person name="Caubet Y."/>
            <person name="Peccoud J."/>
            <person name="Gilbert C."/>
            <person name="Cordaux R."/>
        </authorList>
    </citation>
    <scope>NUCLEOTIDE SEQUENCE [LARGE SCALE GENOMIC DNA]</scope>
    <source>
        <strain evidence="4">ANa2</strain>
        <tissue evidence="4">Whole body excluding digestive tract and cuticle</tissue>
    </source>
</reference>
<dbReference type="InterPro" id="IPR002347">
    <property type="entry name" value="SDR_fam"/>
</dbReference>
<dbReference type="PANTHER" id="PTHR43115">
    <property type="entry name" value="DEHYDROGENASE/REDUCTASE SDR FAMILY MEMBER 11"/>
    <property type="match status" value="1"/>
</dbReference>
<evidence type="ECO:0000256" key="2">
    <source>
        <dbReference type="ARBA" id="ARBA00023002"/>
    </source>
</evidence>
<dbReference type="AlphaFoldDB" id="A0A5N5TPE2"/>
<organism evidence="4 5">
    <name type="scientific">Armadillidium nasatum</name>
    <dbReference type="NCBI Taxonomy" id="96803"/>
    <lineage>
        <taxon>Eukaryota</taxon>
        <taxon>Metazoa</taxon>
        <taxon>Ecdysozoa</taxon>
        <taxon>Arthropoda</taxon>
        <taxon>Crustacea</taxon>
        <taxon>Multicrustacea</taxon>
        <taxon>Malacostraca</taxon>
        <taxon>Eumalacostraca</taxon>
        <taxon>Peracarida</taxon>
        <taxon>Isopoda</taxon>
        <taxon>Oniscidea</taxon>
        <taxon>Crinocheta</taxon>
        <taxon>Armadillidiidae</taxon>
        <taxon>Armadillidium</taxon>
    </lineage>
</organism>
<dbReference type="PRINTS" id="PR00081">
    <property type="entry name" value="GDHRDH"/>
</dbReference>
<comment type="similarity">
    <text evidence="1 3">Belongs to the short-chain dehydrogenases/reductases (SDR) family.</text>
</comment>
<dbReference type="InterPro" id="IPR036291">
    <property type="entry name" value="NAD(P)-bd_dom_sf"/>
</dbReference>
<sequence>MERWKGRVALVTGASAGIGAAVCKVLVEAGMNVVGAARGVEKIEILANSLHDAKGTLTAVKCDVTKEEDIYNLFREIKGKFGGVDICVNNAGISYDKTLLDGSVAEWRNMTDVNIIAPCICSKLSIESMRERGIDDGHIINVNSTSGHRVSGFAEVHFYAGTKYALTAITEGLRQEMRELKSHIRISKISPGFVETEFFTRMFSSNEEKAQEIYKSRMFLQPEDIANSVLHIISSPPHVEINDILVRPTEQAS</sequence>
<dbReference type="Pfam" id="PF00106">
    <property type="entry name" value="adh_short"/>
    <property type="match status" value="1"/>
</dbReference>
<dbReference type="EMBL" id="SEYY01000091">
    <property type="protein sequence ID" value="KAB7508038.1"/>
    <property type="molecule type" value="Genomic_DNA"/>
</dbReference>
<comment type="caution">
    <text evidence="4">The sequence shown here is derived from an EMBL/GenBank/DDBJ whole genome shotgun (WGS) entry which is preliminary data.</text>
</comment>
<dbReference type="PANTHER" id="PTHR43115:SF4">
    <property type="entry name" value="DEHYDROGENASE_REDUCTASE SDR FAMILY MEMBER 11"/>
    <property type="match status" value="1"/>
</dbReference>
<dbReference type="SUPFAM" id="SSF51735">
    <property type="entry name" value="NAD(P)-binding Rossmann-fold domains"/>
    <property type="match status" value="1"/>
</dbReference>
<keyword evidence="5" id="KW-1185">Reference proteome</keyword>
<dbReference type="Proteomes" id="UP000326759">
    <property type="component" value="Unassembled WGS sequence"/>
</dbReference>
<evidence type="ECO:0000313" key="5">
    <source>
        <dbReference type="Proteomes" id="UP000326759"/>
    </source>
</evidence>
<gene>
    <name evidence="4" type="ORF">Anas_00996</name>
</gene>
<name>A0A5N5TPE2_9CRUS</name>
<keyword evidence="2" id="KW-0560">Oxidoreductase</keyword>
<dbReference type="PROSITE" id="PS00061">
    <property type="entry name" value="ADH_SHORT"/>
    <property type="match status" value="1"/>
</dbReference>
<evidence type="ECO:0000256" key="3">
    <source>
        <dbReference type="RuleBase" id="RU000363"/>
    </source>
</evidence>